<reference evidence="1" key="1">
    <citation type="submission" date="2021-02" db="EMBL/GenBank/DDBJ databases">
        <title>Genome sequence Cadophora malorum strain M34.</title>
        <authorList>
            <person name="Stefanovic E."/>
            <person name="Vu D."/>
            <person name="Scully C."/>
            <person name="Dijksterhuis J."/>
            <person name="Roader J."/>
            <person name="Houbraken J."/>
        </authorList>
    </citation>
    <scope>NUCLEOTIDE SEQUENCE</scope>
    <source>
        <strain evidence="1">M34</strain>
    </source>
</reference>
<comment type="caution">
    <text evidence="1">The sequence shown here is derived from an EMBL/GenBank/DDBJ whole genome shotgun (WGS) entry which is preliminary data.</text>
</comment>
<keyword evidence="2" id="KW-1185">Reference proteome</keyword>
<dbReference type="AlphaFoldDB" id="A0A8H7W5A7"/>
<organism evidence="1 2">
    <name type="scientific">Cadophora malorum</name>
    <dbReference type="NCBI Taxonomy" id="108018"/>
    <lineage>
        <taxon>Eukaryota</taxon>
        <taxon>Fungi</taxon>
        <taxon>Dikarya</taxon>
        <taxon>Ascomycota</taxon>
        <taxon>Pezizomycotina</taxon>
        <taxon>Leotiomycetes</taxon>
        <taxon>Helotiales</taxon>
        <taxon>Ploettnerulaceae</taxon>
        <taxon>Cadophora</taxon>
    </lineage>
</organism>
<dbReference type="OrthoDB" id="10477226at2759"/>
<gene>
    <name evidence="1" type="ORF">IFR04_009188</name>
</gene>
<name>A0A8H7W5A7_9HELO</name>
<dbReference type="Proteomes" id="UP000664132">
    <property type="component" value="Unassembled WGS sequence"/>
</dbReference>
<sequence>MSGTADKSVNNSDPLAIWGTPEWDQVLNMLCKLNEQSVETGHVRRDFNAINQLLNGLSFIIPKFKLVREIELRSGNEARMGMVATFLTPPYPPSSAP</sequence>
<accession>A0A8H7W5A7</accession>
<proteinExistence type="predicted"/>
<evidence type="ECO:0000313" key="1">
    <source>
        <dbReference type="EMBL" id="KAG4417685.1"/>
    </source>
</evidence>
<dbReference type="EMBL" id="JAFJYH010000148">
    <property type="protein sequence ID" value="KAG4417685.1"/>
    <property type="molecule type" value="Genomic_DNA"/>
</dbReference>
<protein>
    <submittedName>
        <fullName evidence="1">Uncharacterized protein</fullName>
    </submittedName>
</protein>
<evidence type="ECO:0000313" key="2">
    <source>
        <dbReference type="Proteomes" id="UP000664132"/>
    </source>
</evidence>